<proteinExistence type="predicted"/>
<dbReference type="EMBL" id="JAEFBK010000009">
    <property type="protein sequence ID" value="KAG7567842.1"/>
    <property type="molecule type" value="Genomic_DNA"/>
</dbReference>
<name>A0A8T2A738_9BRAS</name>
<gene>
    <name evidence="2" type="ORF">ISN45_Aa04g006810</name>
</gene>
<protein>
    <submittedName>
        <fullName evidence="2">Uncharacterized protein</fullName>
    </submittedName>
</protein>
<feature type="region of interest" description="Disordered" evidence="1">
    <location>
        <begin position="36"/>
        <end position="61"/>
    </location>
</feature>
<keyword evidence="3" id="KW-1185">Reference proteome</keyword>
<reference evidence="2 3" key="1">
    <citation type="submission" date="2020-12" db="EMBL/GenBank/DDBJ databases">
        <title>Concerted genomic and epigenomic changes stabilize Arabidopsis allopolyploids.</title>
        <authorList>
            <person name="Chen Z."/>
        </authorList>
    </citation>
    <scope>NUCLEOTIDE SEQUENCE [LARGE SCALE GENOMIC DNA]</scope>
    <source>
        <strain evidence="2">Allo738</strain>
        <tissue evidence="2">Leaf</tissue>
    </source>
</reference>
<evidence type="ECO:0000313" key="3">
    <source>
        <dbReference type="Proteomes" id="UP000694240"/>
    </source>
</evidence>
<feature type="compositionally biased region" description="Basic and acidic residues" evidence="1">
    <location>
        <begin position="46"/>
        <end position="57"/>
    </location>
</feature>
<organism evidence="2 3">
    <name type="scientific">Arabidopsis thaliana x Arabidopsis arenosa</name>
    <dbReference type="NCBI Taxonomy" id="1240361"/>
    <lineage>
        <taxon>Eukaryota</taxon>
        <taxon>Viridiplantae</taxon>
        <taxon>Streptophyta</taxon>
        <taxon>Embryophyta</taxon>
        <taxon>Tracheophyta</taxon>
        <taxon>Spermatophyta</taxon>
        <taxon>Magnoliopsida</taxon>
        <taxon>eudicotyledons</taxon>
        <taxon>Gunneridae</taxon>
        <taxon>Pentapetalae</taxon>
        <taxon>rosids</taxon>
        <taxon>malvids</taxon>
        <taxon>Brassicales</taxon>
        <taxon>Brassicaceae</taxon>
        <taxon>Camelineae</taxon>
        <taxon>Arabidopsis</taxon>
    </lineage>
</organism>
<evidence type="ECO:0000256" key="1">
    <source>
        <dbReference type="SAM" id="MobiDB-lite"/>
    </source>
</evidence>
<accession>A0A8T2A738</accession>
<sequence>ILRDNAGMSSIGGVATQSGREIFTVRNEGRRKLDLGIGDSGSFKGSPRDEGGRRWPGEAKPPWMVLRSTPYCLQLSRLSMEIHDKGWSDLFFLLKTALRWRDDNRSWITISVRHASSRFTGGFLFRRVHAVLGRG</sequence>
<evidence type="ECO:0000313" key="2">
    <source>
        <dbReference type="EMBL" id="KAG7567842.1"/>
    </source>
</evidence>
<feature type="non-terminal residue" evidence="2">
    <location>
        <position position="135"/>
    </location>
</feature>
<dbReference type="AlphaFoldDB" id="A0A8T2A738"/>
<feature type="non-terminal residue" evidence="2">
    <location>
        <position position="1"/>
    </location>
</feature>
<comment type="caution">
    <text evidence="2">The sequence shown here is derived from an EMBL/GenBank/DDBJ whole genome shotgun (WGS) entry which is preliminary data.</text>
</comment>
<dbReference type="Proteomes" id="UP000694240">
    <property type="component" value="Chromosome 9"/>
</dbReference>